<dbReference type="PANTHER" id="PTHR34830">
    <property type="entry name" value="SIMILAR TO HYPOTHETICAL PROTEIN MGC34837"/>
    <property type="match status" value="1"/>
</dbReference>
<sequence>MVDRLLSPDLEQERENLVVVVVMCGGNRRGEIHLPILTLTSEASLLDHVYNLSLTTRDAPFGTDDTPVLKDKIIGGRYVSVIERPTGETIPRYEKLSLVSDKPNYVDPQALSDFYRKYNKPYQDPFIQSKSSGRLTNLISKRPDSKDIFFRYPTLPPIEENRLRNMQIFPLCLSLRHGQKNFMKATKKNDLPRKQYSPAEEIQGNGRAGVKALYNPRGSGAYGGRQPDPVGNSPRRKFDKQREDRLSREEFKEKLMNMLPKNVFLPEQPLVLTKEDEVQLLEVLAEEMAGYSPLKLRDIYLDIANTADKQLSGYCQYQDLYYSMSRQMFNMPADLLQVTAAMFVSSDRPTGDVDYERFLSFLGLALKHAEQKNGFHSSRLKTPVVQQVENYFSDSEQAKLVSTVEQQLHENDYIINFGRLEHELSMADNVGRGTLDLRTIMDVCYQLNIPLQSSVLNRVLSRCRLNSYEDAYNWKAFIEFLQKAQPGRKPEPVYLHPNPPVHQPIQQHQHRSPPNSRPVTPLWRRDGAPPDPRRPLNGYDGDERDGVISRMDQDIRQLERNYEEMRERLRPKNDTPWFKNFMEFANALYKLTKEQRWDGDLPADEVYKWTKMYNETCNLGFPEYTISKALSDSSKSGKVNIHSYLTKLGNVHTSDKI</sequence>
<gene>
    <name evidence="2" type="ORF">C0Q70_16338</name>
</gene>
<protein>
    <recommendedName>
        <fullName evidence="4">EF-hand domain-containing protein</fullName>
    </recommendedName>
</protein>
<feature type="compositionally biased region" description="Basic and acidic residues" evidence="1">
    <location>
        <begin position="523"/>
        <end position="534"/>
    </location>
</feature>
<dbReference type="InterPro" id="IPR040774">
    <property type="entry name" value="DUF5580"/>
</dbReference>
<feature type="region of interest" description="Disordered" evidence="1">
    <location>
        <begin position="198"/>
        <end position="244"/>
    </location>
</feature>
<reference evidence="2 3" key="1">
    <citation type="submission" date="2018-04" db="EMBL/GenBank/DDBJ databases">
        <title>The genome of golden apple snail Pomacea canaliculata provides insight into stress tolerance and invasive adaptation.</title>
        <authorList>
            <person name="Liu C."/>
            <person name="Liu B."/>
            <person name="Ren Y."/>
            <person name="Zhang Y."/>
            <person name="Wang H."/>
            <person name="Li S."/>
            <person name="Jiang F."/>
            <person name="Yin L."/>
            <person name="Zhang G."/>
            <person name="Qian W."/>
            <person name="Fan W."/>
        </authorList>
    </citation>
    <scope>NUCLEOTIDE SEQUENCE [LARGE SCALE GENOMIC DNA]</scope>
    <source>
        <strain evidence="2">SZHN2017</strain>
        <tissue evidence="2">Muscle</tissue>
    </source>
</reference>
<dbReference type="AlphaFoldDB" id="A0A2T7NPJ4"/>
<evidence type="ECO:0000313" key="3">
    <source>
        <dbReference type="Proteomes" id="UP000245119"/>
    </source>
</evidence>
<accession>A0A2T7NPJ4</accession>
<keyword evidence="3" id="KW-1185">Reference proteome</keyword>
<dbReference type="SUPFAM" id="SSF47473">
    <property type="entry name" value="EF-hand"/>
    <property type="match status" value="1"/>
</dbReference>
<name>A0A2T7NPJ4_POMCA</name>
<dbReference type="OrthoDB" id="9989690at2759"/>
<comment type="caution">
    <text evidence="2">The sequence shown here is derived from an EMBL/GenBank/DDBJ whole genome shotgun (WGS) entry which is preliminary data.</text>
</comment>
<proteinExistence type="predicted"/>
<dbReference type="PANTHER" id="PTHR34830:SF1">
    <property type="entry name" value="GENE 12695-RELATED"/>
    <property type="match status" value="1"/>
</dbReference>
<organism evidence="2 3">
    <name type="scientific">Pomacea canaliculata</name>
    <name type="common">Golden apple snail</name>
    <dbReference type="NCBI Taxonomy" id="400727"/>
    <lineage>
        <taxon>Eukaryota</taxon>
        <taxon>Metazoa</taxon>
        <taxon>Spiralia</taxon>
        <taxon>Lophotrochozoa</taxon>
        <taxon>Mollusca</taxon>
        <taxon>Gastropoda</taxon>
        <taxon>Caenogastropoda</taxon>
        <taxon>Architaenioglossa</taxon>
        <taxon>Ampullarioidea</taxon>
        <taxon>Ampullariidae</taxon>
        <taxon>Pomacea</taxon>
    </lineage>
</organism>
<dbReference type="Proteomes" id="UP000245119">
    <property type="component" value="Linkage Group LG10"/>
</dbReference>
<evidence type="ECO:0008006" key="4">
    <source>
        <dbReference type="Google" id="ProtNLM"/>
    </source>
</evidence>
<dbReference type="EMBL" id="PZQS01000010">
    <property type="protein sequence ID" value="PVD23076.1"/>
    <property type="molecule type" value="Genomic_DNA"/>
</dbReference>
<evidence type="ECO:0000256" key="1">
    <source>
        <dbReference type="SAM" id="MobiDB-lite"/>
    </source>
</evidence>
<evidence type="ECO:0000313" key="2">
    <source>
        <dbReference type="EMBL" id="PVD23076.1"/>
    </source>
</evidence>
<feature type="region of interest" description="Disordered" evidence="1">
    <location>
        <begin position="489"/>
        <end position="552"/>
    </location>
</feature>
<dbReference type="InterPro" id="IPR011992">
    <property type="entry name" value="EF-hand-dom_pair"/>
</dbReference>